<dbReference type="PANTHER" id="PTHR13878:SF112">
    <property type="entry name" value="CYTOKININ DEHYDROGENASE 7"/>
    <property type="match status" value="1"/>
</dbReference>
<dbReference type="Pfam" id="PF09265">
    <property type="entry name" value="Cytokin-bind"/>
    <property type="match status" value="1"/>
</dbReference>
<evidence type="ECO:0000256" key="3">
    <source>
        <dbReference type="ARBA" id="ARBA00022630"/>
    </source>
</evidence>
<dbReference type="PANTHER" id="PTHR13878">
    <property type="entry name" value="GULONOLACTONE OXIDASE"/>
    <property type="match status" value="1"/>
</dbReference>
<dbReference type="InterPro" id="IPR016164">
    <property type="entry name" value="FAD-linked_Oxase-like_C"/>
</dbReference>
<evidence type="ECO:0000256" key="2">
    <source>
        <dbReference type="ARBA" id="ARBA00005466"/>
    </source>
</evidence>
<name>A0AA38GGA2_TAXCH</name>
<feature type="non-terminal residue" evidence="7">
    <location>
        <position position="1"/>
    </location>
</feature>
<dbReference type="Gene3D" id="3.30.465.10">
    <property type="match status" value="1"/>
</dbReference>
<comment type="caution">
    <text evidence="7">The sequence shown here is derived from an EMBL/GenBank/DDBJ whole genome shotgun (WGS) entry which is preliminary data.</text>
</comment>
<keyword evidence="5" id="KW-0560">Oxidoreductase</keyword>
<dbReference type="InterPro" id="IPR015345">
    <property type="entry name" value="Cytokinin_DH_FAD/cytokin-bd"/>
</dbReference>
<protein>
    <recommendedName>
        <fullName evidence="6">Cytokinin dehydrogenase 1 FAD/cytokinin binding domain-containing protein</fullName>
    </recommendedName>
</protein>
<accession>A0AA38GGA2</accession>
<dbReference type="AlphaFoldDB" id="A0AA38GGA2"/>
<gene>
    <name evidence="7" type="ORF">KI387_015713</name>
</gene>
<evidence type="ECO:0000256" key="5">
    <source>
        <dbReference type="ARBA" id="ARBA00023002"/>
    </source>
</evidence>
<proteinExistence type="inferred from homology"/>
<sequence length="324" mass="37284">TGEAITCSPEQREDLFYGVLGGLGQYGIITKARIMLQKAPDMVRWIRVVYADFEDFRADQEMLISLPEGKSFDYVEGFVLANNNDPINGWPSVPLSLTSSFDTKLIPDTAGPMLYCLEVALHYDHDTDFMALNKRMESMLGPLRFINGLQYCLEISYFDFLNRVEEVEVAARSSGIWDAPHPWLNIFVPKSKISEFDCKVFREILKHGVGGPMLVYPVNRNKWDSRMSAIVPDEDIFYLVALLRFSPPYPSGPPLQSLLAQNEEILHHCKSTGIEMKLYIPHYKNDIDWKRHFGRQWHQFLQRKSTYDPRAILAPGQRIFPRSN</sequence>
<organism evidence="7 8">
    <name type="scientific">Taxus chinensis</name>
    <name type="common">Chinese yew</name>
    <name type="synonym">Taxus wallichiana var. chinensis</name>
    <dbReference type="NCBI Taxonomy" id="29808"/>
    <lineage>
        <taxon>Eukaryota</taxon>
        <taxon>Viridiplantae</taxon>
        <taxon>Streptophyta</taxon>
        <taxon>Embryophyta</taxon>
        <taxon>Tracheophyta</taxon>
        <taxon>Spermatophyta</taxon>
        <taxon>Pinopsida</taxon>
        <taxon>Pinidae</taxon>
        <taxon>Conifers II</taxon>
        <taxon>Cupressales</taxon>
        <taxon>Taxaceae</taxon>
        <taxon>Taxus</taxon>
    </lineage>
</organism>
<dbReference type="Gene3D" id="3.40.462.10">
    <property type="entry name" value="FAD-linked oxidases, C-terminal domain"/>
    <property type="match status" value="1"/>
</dbReference>
<dbReference type="Proteomes" id="UP000824469">
    <property type="component" value="Unassembled WGS sequence"/>
</dbReference>
<dbReference type="GO" id="GO:0009690">
    <property type="term" value="P:cytokinin metabolic process"/>
    <property type="evidence" value="ECO:0007669"/>
    <property type="project" value="InterPro"/>
</dbReference>
<feature type="domain" description="Cytokinin dehydrogenase 1 FAD/cytokinin binding" evidence="6">
    <location>
        <begin position="40"/>
        <end position="320"/>
    </location>
</feature>
<evidence type="ECO:0000259" key="6">
    <source>
        <dbReference type="Pfam" id="PF09265"/>
    </source>
</evidence>
<evidence type="ECO:0000313" key="7">
    <source>
        <dbReference type="EMBL" id="KAH9321074.1"/>
    </source>
</evidence>
<dbReference type="EMBL" id="JAHRHJ020000003">
    <property type="protein sequence ID" value="KAH9321074.1"/>
    <property type="molecule type" value="Genomic_DNA"/>
</dbReference>
<evidence type="ECO:0000256" key="4">
    <source>
        <dbReference type="ARBA" id="ARBA00022827"/>
    </source>
</evidence>
<keyword evidence="8" id="KW-1185">Reference proteome</keyword>
<dbReference type="GO" id="GO:0019139">
    <property type="term" value="F:cytokinin dehydrogenase activity"/>
    <property type="evidence" value="ECO:0007669"/>
    <property type="project" value="InterPro"/>
</dbReference>
<evidence type="ECO:0000256" key="1">
    <source>
        <dbReference type="ARBA" id="ARBA00001974"/>
    </source>
</evidence>
<dbReference type="SUPFAM" id="SSF55103">
    <property type="entry name" value="FAD-linked oxidases, C-terminal domain"/>
    <property type="match status" value="1"/>
</dbReference>
<dbReference type="InterPro" id="IPR016170">
    <property type="entry name" value="Cytok_DH_C_sf"/>
</dbReference>
<comment type="similarity">
    <text evidence="2">Belongs to the oxygen-dependent FAD-linked oxidoreductase family.</text>
</comment>
<evidence type="ECO:0000313" key="8">
    <source>
        <dbReference type="Proteomes" id="UP000824469"/>
    </source>
</evidence>
<keyword evidence="3" id="KW-0285">Flavoprotein</keyword>
<comment type="cofactor">
    <cofactor evidence="1">
        <name>FAD</name>
        <dbReference type="ChEBI" id="CHEBI:57692"/>
    </cofactor>
</comment>
<dbReference type="InterPro" id="IPR036318">
    <property type="entry name" value="FAD-bd_PCMH-like_sf"/>
</dbReference>
<dbReference type="GO" id="GO:0050660">
    <property type="term" value="F:flavin adenine dinucleotide binding"/>
    <property type="evidence" value="ECO:0007669"/>
    <property type="project" value="InterPro"/>
</dbReference>
<dbReference type="InterPro" id="IPR016169">
    <property type="entry name" value="FAD-bd_PCMH_sub2"/>
</dbReference>
<dbReference type="SUPFAM" id="SSF56176">
    <property type="entry name" value="FAD-binding/transporter-associated domain-like"/>
    <property type="match status" value="1"/>
</dbReference>
<keyword evidence="4" id="KW-0274">FAD</keyword>
<dbReference type="OMA" id="KRTHIIK"/>
<reference evidence="7 8" key="1">
    <citation type="journal article" date="2021" name="Nat. Plants">
        <title>The Taxus genome provides insights into paclitaxel biosynthesis.</title>
        <authorList>
            <person name="Xiong X."/>
            <person name="Gou J."/>
            <person name="Liao Q."/>
            <person name="Li Y."/>
            <person name="Zhou Q."/>
            <person name="Bi G."/>
            <person name="Li C."/>
            <person name="Du R."/>
            <person name="Wang X."/>
            <person name="Sun T."/>
            <person name="Guo L."/>
            <person name="Liang H."/>
            <person name="Lu P."/>
            <person name="Wu Y."/>
            <person name="Zhang Z."/>
            <person name="Ro D.K."/>
            <person name="Shang Y."/>
            <person name="Huang S."/>
            <person name="Yan J."/>
        </authorList>
    </citation>
    <scope>NUCLEOTIDE SEQUENCE [LARGE SCALE GENOMIC DNA]</scope>
    <source>
        <strain evidence="7">Ta-2019</strain>
    </source>
</reference>
<dbReference type="InterPro" id="IPR050432">
    <property type="entry name" value="FAD-linked_Oxidoreductases_BP"/>
</dbReference>